<proteinExistence type="predicted"/>
<dbReference type="AlphaFoldDB" id="C6CDZ2"/>
<dbReference type="InterPro" id="IPR036654">
    <property type="entry name" value="DNA_pol_III_psi_sf"/>
</dbReference>
<evidence type="ECO:0000256" key="1">
    <source>
        <dbReference type="PIRNR" id="PIRNR029225"/>
    </source>
</evidence>
<keyword evidence="1" id="KW-0239">DNA-directed DNA polymerase</keyword>
<dbReference type="GO" id="GO:0003887">
    <property type="term" value="F:DNA-directed DNA polymerase activity"/>
    <property type="evidence" value="ECO:0007669"/>
    <property type="project" value="UniProtKB-KW"/>
</dbReference>
<accession>C6CDZ2</accession>
<dbReference type="STRING" id="579405.Dd703_3324"/>
<comment type="function">
    <text evidence="1">Part of the beta sliding clamp loading complex, which hydrolyzes ATP to load the beta clamp onto primed DNA to form the DNA replication pre-initiation complex. DNA polymerase III is a complex, multichain enzyme responsible for most of the replicative synthesis in bacteria. This DNA polymerase also exhibits 3' to 5' exonuclease activity.</text>
</comment>
<dbReference type="NCBIfam" id="NF005337">
    <property type="entry name" value="PRK06856.1-3"/>
    <property type="match status" value="1"/>
</dbReference>
<dbReference type="eggNOG" id="COG3050">
    <property type="taxonomic scope" value="Bacteria"/>
</dbReference>
<evidence type="ECO:0000313" key="3">
    <source>
        <dbReference type="Proteomes" id="UP000002734"/>
    </source>
</evidence>
<evidence type="ECO:0000313" key="2">
    <source>
        <dbReference type="EMBL" id="ACS87086.1"/>
    </source>
</evidence>
<dbReference type="PIRSF" id="PIRSF029225">
    <property type="entry name" value="DNA_pol_III_psi"/>
    <property type="match status" value="1"/>
</dbReference>
<protein>
    <recommendedName>
        <fullName evidence="1">DNA polymerase III subunit psi</fullName>
    </recommendedName>
</protein>
<keyword evidence="1" id="KW-0235">DNA replication</keyword>
<dbReference type="InterPro" id="IPR004615">
    <property type="entry name" value="DNA_pol_III_psi"/>
</dbReference>
<reference evidence="2" key="1">
    <citation type="submission" date="2009-06" db="EMBL/GenBank/DDBJ databases">
        <title>Complete sequence of Dickeya dadantii Ech703.</title>
        <authorList>
            <consortium name="US DOE Joint Genome Institute"/>
            <person name="Lucas S."/>
            <person name="Copeland A."/>
            <person name="Lapidus A."/>
            <person name="Glavina del Rio T."/>
            <person name="Dalin E."/>
            <person name="Tice H."/>
            <person name="Bruce D."/>
            <person name="Goodwin L."/>
            <person name="Pitluck S."/>
            <person name="Chertkov O."/>
            <person name="Brettin T."/>
            <person name="Detter J.C."/>
            <person name="Han C."/>
            <person name="Larimer F."/>
            <person name="Land M."/>
            <person name="Hauser L."/>
            <person name="Kyrpides N."/>
            <person name="Mikhailova N."/>
            <person name="Balakrishnan V."/>
            <person name="Glasner J."/>
            <person name="Perna N.T."/>
        </authorList>
    </citation>
    <scope>NUCLEOTIDE SEQUENCE [LARGE SCALE GENOMIC DNA]</scope>
    <source>
        <strain evidence="2">Ech703</strain>
    </source>
</reference>
<dbReference type="SUPFAM" id="SSF102220">
    <property type="entry name" value="DNA polymerase III psi subunit"/>
    <property type="match status" value="1"/>
</dbReference>
<keyword evidence="1" id="KW-0548">Nucleotidyltransferase</keyword>
<keyword evidence="1" id="KW-0808">Transferase</keyword>
<gene>
    <name evidence="2" type="ordered locus">Dd703_3324</name>
</gene>
<dbReference type="GO" id="GO:0008408">
    <property type="term" value="F:3'-5' exonuclease activity"/>
    <property type="evidence" value="ECO:0007669"/>
    <property type="project" value="InterPro"/>
</dbReference>
<dbReference type="EMBL" id="CP001654">
    <property type="protein sequence ID" value="ACS87086.1"/>
    <property type="molecule type" value="Genomic_DNA"/>
</dbReference>
<dbReference type="RefSeq" id="WP_015854986.1">
    <property type="nucleotide sequence ID" value="NC_012880.1"/>
</dbReference>
<dbReference type="KEGG" id="dda:Dd703_3324"/>
<name>C6CDZ2_MUSP7</name>
<keyword evidence="3" id="KW-1185">Reference proteome</keyword>
<dbReference type="HOGENOM" id="CLU_132082_0_0_6"/>
<dbReference type="GO" id="GO:0006260">
    <property type="term" value="P:DNA replication"/>
    <property type="evidence" value="ECO:0007669"/>
    <property type="project" value="UniProtKB-KW"/>
</dbReference>
<dbReference type="Pfam" id="PF03603">
    <property type="entry name" value="DNA_III_psi"/>
    <property type="match status" value="1"/>
</dbReference>
<dbReference type="Gene3D" id="3.40.50.10220">
    <property type="entry name" value="DNA polymerase III, psi subunit"/>
    <property type="match status" value="1"/>
</dbReference>
<organism evidence="2 3">
    <name type="scientific">Musicola paradisiaca (strain Ech703)</name>
    <name type="common">Dickeya paradisiaca</name>
    <name type="synonym">Dickeya dadantii</name>
    <dbReference type="NCBI Taxonomy" id="579405"/>
    <lineage>
        <taxon>Bacteria</taxon>
        <taxon>Pseudomonadati</taxon>
        <taxon>Pseudomonadota</taxon>
        <taxon>Gammaproteobacteria</taxon>
        <taxon>Enterobacterales</taxon>
        <taxon>Pectobacteriaceae</taxon>
        <taxon>Musicola</taxon>
    </lineage>
</organism>
<dbReference type="Proteomes" id="UP000002734">
    <property type="component" value="Chromosome"/>
</dbReference>
<sequence length="145" mass="16270">MASRRDWLLQQLGMTQWVLRRPAALRGEIAVNLPSAVRLLIVADPLPANDDPLLLDVLRSLALAPEQSYSLTPQQAAMLPEPIHCHCWWQGVAPSREPDGVQLTSPALAELSYNAGAKRALWQQIYHHEHNFHSDRRRSDGSLPD</sequence>